<dbReference type="SMART" id="SM00248">
    <property type="entry name" value="ANK"/>
    <property type="match status" value="2"/>
</dbReference>
<name>A0A3M9YFT4_9PEZI</name>
<feature type="region of interest" description="Disordered" evidence="4">
    <location>
        <begin position="573"/>
        <end position="605"/>
    </location>
</feature>
<proteinExistence type="predicted"/>
<dbReference type="Gene3D" id="1.25.40.20">
    <property type="entry name" value="Ankyrin repeat-containing domain"/>
    <property type="match status" value="2"/>
</dbReference>
<reference evidence="5 6" key="1">
    <citation type="submission" date="2018-10" db="EMBL/GenBank/DDBJ databases">
        <title>Genome sequence of Verticillium nonalfalfae VnAa140.</title>
        <authorList>
            <person name="Stajich J.E."/>
            <person name="Kasson M.T."/>
        </authorList>
    </citation>
    <scope>NUCLEOTIDE SEQUENCE [LARGE SCALE GENOMIC DNA]</scope>
    <source>
        <strain evidence="5 6">VnAa140</strain>
    </source>
</reference>
<dbReference type="PROSITE" id="PS50297">
    <property type="entry name" value="ANK_REP_REGION"/>
    <property type="match status" value="1"/>
</dbReference>
<feature type="region of interest" description="Disordered" evidence="4">
    <location>
        <begin position="1"/>
        <end position="35"/>
    </location>
</feature>
<organism evidence="5 6">
    <name type="scientific">Verticillium nonalfalfae</name>
    <dbReference type="NCBI Taxonomy" id="1051616"/>
    <lineage>
        <taxon>Eukaryota</taxon>
        <taxon>Fungi</taxon>
        <taxon>Dikarya</taxon>
        <taxon>Ascomycota</taxon>
        <taxon>Pezizomycotina</taxon>
        <taxon>Sordariomycetes</taxon>
        <taxon>Hypocreomycetidae</taxon>
        <taxon>Glomerellales</taxon>
        <taxon>Plectosphaerellaceae</taxon>
        <taxon>Verticillium</taxon>
    </lineage>
</organism>
<evidence type="ECO:0000256" key="1">
    <source>
        <dbReference type="ARBA" id="ARBA00022737"/>
    </source>
</evidence>
<evidence type="ECO:0000313" key="5">
    <source>
        <dbReference type="EMBL" id="RNJ58626.1"/>
    </source>
</evidence>
<comment type="caution">
    <text evidence="5">The sequence shown here is derived from an EMBL/GenBank/DDBJ whole genome shotgun (WGS) entry which is preliminary data.</text>
</comment>
<feature type="repeat" description="ANK" evidence="3">
    <location>
        <begin position="677"/>
        <end position="709"/>
    </location>
</feature>
<feature type="region of interest" description="Disordered" evidence="4">
    <location>
        <begin position="63"/>
        <end position="87"/>
    </location>
</feature>
<accession>A0A3M9YFT4</accession>
<dbReference type="PANTHER" id="PTHR24126:SF14">
    <property type="entry name" value="ANK_REP_REGION DOMAIN-CONTAINING PROTEIN"/>
    <property type="match status" value="1"/>
</dbReference>
<feature type="compositionally biased region" description="Polar residues" evidence="4">
    <location>
        <begin position="263"/>
        <end position="272"/>
    </location>
</feature>
<dbReference type="PANTHER" id="PTHR24126">
    <property type="entry name" value="ANKYRIN REPEAT, PH AND SEC7 DOMAIN CONTAINING PROTEIN SECG-RELATED"/>
    <property type="match status" value="1"/>
</dbReference>
<dbReference type="EMBL" id="RBVV01000025">
    <property type="protein sequence ID" value="RNJ58626.1"/>
    <property type="molecule type" value="Genomic_DNA"/>
</dbReference>
<dbReference type="GeneID" id="39608186"/>
<evidence type="ECO:0000256" key="3">
    <source>
        <dbReference type="PROSITE-ProRule" id="PRU00023"/>
    </source>
</evidence>
<dbReference type="InterPro" id="IPR036770">
    <property type="entry name" value="Ankyrin_rpt-contain_sf"/>
</dbReference>
<dbReference type="SUPFAM" id="SSF48403">
    <property type="entry name" value="Ankyrin repeat"/>
    <property type="match status" value="1"/>
</dbReference>
<evidence type="ECO:0000256" key="2">
    <source>
        <dbReference type="ARBA" id="ARBA00023043"/>
    </source>
</evidence>
<evidence type="ECO:0000256" key="4">
    <source>
        <dbReference type="SAM" id="MobiDB-lite"/>
    </source>
</evidence>
<sequence>MESDSEPGSFASPPNDGAGVGADAAGIGRPSMWNKSGERKLTRLYTYTTLSMTQIRKALEALRVSNTDESPGKDSTNKKLSSNLDKQPRWLRPKNISDAQLRVNGLAHAPIRRYGPRSPLARAHAPSVSSNVSSHDSVDQAIEAESNMVVVSNRTTGLGIWPEPSSHTPSLTAVAKTEVNLFQADPSAVSGPPDFGLSAAALLRRSTVLSTSTEMSSRSLREALPELGRTALRLVTRVAKQYTMMPQITVISEGGDTAAPPHSGNSDMSSSPWLEEDEGSDRLPIDFRPRPGSFLRLDHQLRQQIGCLPGIDQHDFRSCYCYARDELTAEHWVHEHGVSGDAEHVFLHGLAATPNIKARDPFGNTYLHLLAARDGPLRRITDAIAIAPDPLATNSAGETFLHLLGSSWYSSSTITNQLVHLLKTLDRGGHDIYACDASGRSIFHLLEDKVDNKTLLNRFLHGFESQSYHRRDAFGSAPGAPPIINGHLYAPNGDRFTAWSQTPPLQDPSGIPAAASAPPPSLSEEATFQALRNARLMELVRHSQSKPLLEDHKGRNGLHCLAAAILSEDTLLAKYNTPPPGSHSPGAHPNPRKRRLNTPCTDRKLSDASRGRLNVRADILHNLLACGVDPNHYAHDGTTPLMAFVARLPEDGDHKGPVVILEKLIDNGARLEARNRQGETALHVAVRCGRKLAVRTLVKRGASVHARNAAGRSVLDVADSRMFWSRNQEKEYSHYEACRAWLSGEEARAVQQPTVAQEWAWREL</sequence>
<keyword evidence="2 3" id="KW-0040">ANK repeat</keyword>
<protein>
    <submittedName>
        <fullName evidence="5">Uncharacterized protein</fullName>
    </submittedName>
</protein>
<evidence type="ECO:0000313" key="6">
    <source>
        <dbReference type="Proteomes" id="UP000267145"/>
    </source>
</evidence>
<dbReference type="Pfam" id="PF12796">
    <property type="entry name" value="Ank_2"/>
    <property type="match status" value="1"/>
</dbReference>
<gene>
    <name evidence="5" type="ORF">D7B24_004497</name>
</gene>
<keyword evidence="1" id="KW-0677">Repeat</keyword>
<dbReference type="RefSeq" id="XP_028496784.1">
    <property type="nucleotide sequence ID" value="XM_028638666.1"/>
</dbReference>
<feature type="region of interest" description="Disordered" evidence="4">
    <location>
        <begin position="254"/>
        <end position="279"/>
    </location>
</feature>
<dbReference type="PROSITE" id="PS50088">
    <property type="entry name" value="ANK_REPEAT"/>
    <property type="match status" value="1"/>
</dbReference>
<keyword evidence="6" id="KW-1185">Reference proteome</keyword>
<dbReference type="AlphaFoldDB" id="A0A3M9YFT4"/>
<dbReference type="Proteomes" id="UP000267145">
    <property type="component" value="Unassembled WGS sequence"/>
</dbReference>
<dbReference type="InterPro" id="IPR002110">
    <property type="entry name" value="Ankyrin_rpt"/>
</dbReference>
<dbReference type="STRING" id="1051616.A0A3M9YFT4"/>
<feature type="region of interest" description="Disordered" evidence="4">
    <location>
        <begin position="502"/>
        <end position="521"/>
    </location>
</feature>